<evidence type="ECO:0000256" key="1">
    <source>
        <dbReference type="ARBA" id="ARBA00004123"/>
    </source>
</evidence>
<feature type="compositionally biased region" description="Polar residues" evidence="10">
    <location>
        <begin position="30"/>
        <end position="53"/>
    </location>
</feature>
<dbReference type="SMART" id="SM00479">
    <property type="entry name" value="EXOIII"/>
    <property type="match status" value="1"/>
</dbReference>
<keyword evidence="6" id="KW-0378">Hydrolase</keyword>
<keyword evidence="4" id="KW-0698">rRNA processing</keyword>
<feature type="compositionally biased region" description="Basic and acidic residues" evidence="10">
    <location>
        <begin position="1"/>
        <end position="11"/>
    </location>
</feature>
<evidence type="ECO:0000256" key="6">
    <source>
        <dbReference type="ARBA" id="ARBA00022801"/>
    </source>
</evidence>
<feature type="region of interest" description="Disordered" evidence="10">
    <location>
        <begin position="1"/>
        <end position="65"/>
    </location>
</feature>
<comment type="subcellular location">
    <subcellularLocation>
        <location evidence="1">Nucleus</location>
    </subcellularLocation>
</comment>
<dbReference type="InterPro" id="IPR036397">
    <property type="entry name" value="RNaseH_sf"/>
</dbReference>
<comment type="function">
    <text evidence="9">Exoribonuclease involved in ribosome biosynthesis. Involved in the processing of ITS1, the internal transcribed spacer localized between the 18S and 5.8S rRNAs.</text>
</comment>
<dbReference type="GO" id="GO:0003676">
    <property type="term" value="F:nucleic acid binding"/>
    <property type="evidence" value="ECO:0007669"/>
    <property type="project" value="InterPro"/>
</dbReference>
<dbReference type="GO" id="GO:0006364">
    <property type="term" value="P:rRNA processing"/>
    <property type="evidence" value="ECO:0007669"/>
    <property type="project" value="UniProtKB-KW"/>
</dbReference>
<evidence type="ECO:0000256" key="8">
    <source>
        <dbReference type="ARBA" id="ARBA00023242"/>
    </source>
</evidence>
<evidence type="ECO:0000256" key="7">
    <source>
        <dbReference type="ARBA" id="ARBA00022839"/>
    </source>
</evidence>
<dbReference type="GO" id="GO:0000027">
    <property type="term" value="P:ribosomal large subunit assembly"/>
    <property type="evidence" value="ECO:0007669"/>
    <property type="project" value="TreeGrafter"/>
</dbReference>
<dbReference type="Proteomes" id="UP000663840">
    <property type="component" value="Unassembled WGS sequence"/>
</dbReference>
<dbReference type="AlphaFoldDB" id="A0A8H3BAV1"/>
<evidence type="ECO:0000313" key="12">
    <source>
        <dbReference type="EMBL" id="CAE6451301.1"/>
    </source>
</evidence>
<dbReference type="CDD" id="cd06144">
    <property type="entry name" value="REX4_like"/>
    <property type="match status" value="1"/>
</dbReference>
<feature type="compositionally biased region" description="Polar residues" evidence="10">
    <location>
        <begin position="297"/>
        <end position="308"/>
    </location>
</feature>
<feature type="region of interest" description="Disordered" evidence="10">
    <location>
        <begin position="212"/>
        <end position="234"/>
    </location>
</feature>
<organism evidence="12 13">
    <name type="scientific">Rhizoctonia solani</name>
    <dbReference type="NCBI Taxonomy" id="456999"/>
    <lineage>
        <taxon>Eukaryota</taxon>
        <taxon>Fungi</taxon>
        <taxon>Dikarya</taxon>
        <taxon>Basidiomycota</taxon>
        <taxon>Agaricomycotina</taxon>
        <taxon>Agaricomycetes</taxon>
        <taxon>Cantharellales</taxon>
        <taxon>Ceratobasidiaceae</taxon>
        <taxon>Rhizoctonia</taxon>
    </lineage>
</organism>
<protein>
    <recommendedName>
        <fullName evidence="3">RNA exonuclease 4</fullName>
    </recommendedName>
</protein>
<reference evidence="12" key="1">
    <citation type="submission" date="2021-01" db="EMBL/GenBank/DDBJ databases">
        <authorList>
            <person name="Kaushik A."/>
        </authorList>
    </citation>
    <scope>NUCLEOTIDE SEQUENCE</scope>
    <source>
        <strain evidence="12">AG1-1A</strain>
    </source>
</reference>
<dbReference type="FunFam" id="3.30.420.10:FF:000007">
    <property type="entry name" value="Interferon-stimulated exonuclease gene 20"/>
    <property type="match status" value="1"/>
</dbReference>
<comment type="caution">
    <text evidence="12">The sequence shown here is derived from an EMBL/GenBank/DDBJ whole genome shotgun (WGS) entry which is preliminary data.</text>
</comment>
<comment type="similarity">
    <text evidence="2">Belongs to the REXO4 family.</text>
</comment>
<sequence>MPKPKSTEKKKPGASIAPGSNWLALKKKLPTTSKGSLISRQPAKTQPSPSSASFPRGSVPTNPIPDVVTGSSKIFSEEVKSLQDLVLGKGVAGEDLVGEPGRYIAIDCEMVGVGENGSESSLARASIVDFQGRVVLDEFVLQRERVTDYRTQVSGVRPKDMINAKPFSEVQARIATLLSSADRILVGHALHNDLTALLLSHPAARIRDTQVYAGRKPNPGKGKGKGKEGEGEKTLWEKYRSPRIGLKRLVKEELGLDIQAGEHSSVTDARAAMAIYRLHKRAWDASLPVSYVKRGRTTSGNEAESGSLATGEDMDQAQEGSAKRKRRDSAGEFPGGGRKGVSSGLGTIIKPRARKTGKERVERGSADQAGSKWWQTLGAGQSKGKLTL</sequence>
<feature type="compositionally biased region" description="Basic and acidic residues" evidence="10">
    <location>
        <begin position="356"/>
        <end position="365"/>
    </location>
</feature>
<dbReference type="SUPFAM" id="SSF53098">
    <property type="entry name" value="Ribonuclease H-like"/>
    <property type="match status" value="1"/>
</dbReference>
<evidence type="ECO:0000256" key="2">
    <source>
        <dbReference type="ARBA" id="ARBA00010489"/>
    </source>
</evidence>
<evidence type="ECO:0000256" key="3">
    <source>
        <dbReference type="ARBA" id="ARBA00016937"/>
    </source>
</evidence>
<evidence type="ECO:0000256" key="5">
    <source>
        <dbReference type="ARBA" id="ARBA00022722"/>
    </source>
</evidence>
<evidence type="ECO:0000256" key="9">
    <source>
        <dbReference type="ARBA" id="ARBA00025599"/>
    </source>
</evidence>
<feature type="domain" description="Exonuclease" evidence="11">
    <location>
        <begin position="102"/>
        <end position="285"/>
    </location>
</feature>
<name>A0A8H3BAV1_9AGAM</name>
<dbReference type="PANTHER" id="PTHR12801:SF45">
    <property type="entry name" value="RNA EXONUCLEASE 4"/>
    <property type="match status" value="1"/>
</dbReference>
<keyword evidence="5" id="KW-0540">Nuclease</keyword>
<dbReference type="InterPro" id="IPR013520">
    <property type="entry name" value="Ribonucl_H"/>
</dbReference>
<gene>
    <name evidence="12" type="ORF">RDB_LOCUS91083</name>
</gene>
<dbReference type="EMBL" id="CAJMWR010002921">
    <property type="protein sequence ID" value="CAE6451301.1"/>
    <property type="molecule type" value="Genomic_DNA"/>
</dbReference>
<evidence type="ECO:0000313" key="13">
    <source>
        <dbReference type="Proteomes" id="UP000663840"/>
    </source>
</evidence>
<accession>A0A8H3BAV1</accession>
<keyword evidence="7" id="KW-0269">Exonuclease</keyword>
<evidence type="ECO:0000256" key="4">
    <source>
        <dbReference type="ARBA" id="ARBA00022552"/>
    </source>
</evidence>
<dbReference type="GO" id="GO:0008408">
    <property type="term" value="F:3'-5' exonuclease activity"/>
    <property type="evidence" value="ECO:0007669"/>
    <property type="project" value="InterPro"/>
</dbReference>
<keyword evidence="8" id="KW-0539">Nucleus</keyword>
<dbReference type="PANTHER" id="PTHR12801">
    <property type="entry name" value="RNA EXONUCLEASE REXO1 / RECO3 FAMILY MEMBER-RELATED"/>
    <property type="match status" value="1"/>
</dbReference>
<feature type="compositionally biased region" description="Basic and acidic residues" evidence="10">
    <location>
        <begin position="225"/>
        <end position="234"/>
    </location>
</feature>
<dbReference type="InterPro" id="IPR047021">
    <property type="entry name" value="REXO1/3/4-like"/>
</dbReference>
<dbReference type="GO" id="GO:0005634">
    <property type="term" value="C:nucleus"/>
    <property type="evidence" value="ECO:0007669"/>
    <property type="project" value="UniProtKB-SubCell"/>
</dbReference>
<evidence type="ECO:0000256" key="10">
    <source>
        <dbReference type="SAM" id="MobiDB-lite"/>
    </source>
</evidence>
<proteinExistence type="inferred from homology"/>
<dbReference type="Gene3D" id="3.30.420.10">
    <property type="entry name" value="Ribonuclease H-like superfamily/Ribonuclease H"/>
    <property type="match status" value="1"/>
</dbReference>
<dbReference type="InterPro" id="IPR012337">
    <property type="entry name" value="RNaseH-like_sf"/>
</dbReference>
<feature type="region of interest" description="Disordered" evidence="10">
    <location>
        <begin position="296"/>
        <end position="388"/>
    </location>
</feature>
<evidence type="ECO:0000259" key="11">
    <source>
        <dbReference type="SMART" id="SM00479"/>
    </source>
</evidence>
<dbReference type="InterPro" id="IPR037431">
    <property type="entry name" value="REX4_DEDDh_dom"/>
</dbReference>